<organism evidence="1 2">
    <name type="scientific">Trifolium pratense</name>
    <name type="common">Red clover</name>
    <dbReference type="NCBI Taxonomy" id="57577"/>
    <lineage>
        <taxon>Eukaryota</taxon>
        <taxon>Viridiplantae</taxon>
        <taxon>Streptophyta</taxon>
        <taxon>Embryophyta</taxon>
        <taxon>Tracheophyta</taxon>
        <taxon>Spermatophyta</taxon>
        <taxon>Magnoliopsida</taxon>
        <taxon>eudicotyledons</taxon>
        <taxon>Gunneridae</taxon>
        <taxon>Pentapetalae</taxon>
        <taxon>rosids</taxon>
        <taxon>fabids</taxon>
        <taxon>Fabales</taxon>
        <taxon>Fabaceae</taxon>
        <taxon>Papilionoideae</taxon>
        <taxon>50 kb inversion clade</taxon>
        <taxon>NPAAA clade</taxon>
        <taxon>Hologalegina</taxon>
        <taxon>IRL clade</taxon>
        <taxon>Trifolieae</taxon>
        <taxon>Trifolium</taxon>
    </lineage>
</organism>
<name>A0A2K3KHG9_TRIPR</name>
<reference evidence="1 2" key="2">
    <citation type="journal article" date="2017" name="Front. Plant Sci.">
        <title>Gene Classification and Mining of Molecular Markers Useful in Red Clover (Trifolium pratense) Breeding.</title>
        <authorList>
            <person name="Istvanek J."/>
            <person name="Dluhosova J."/>
            <person name="Dluhos P."/>
            <person name="Patkova L."/>
            <person name="Nedelnik J."/>
            <person name="Repkova J."/>
        </authorList>
    </citation>
    <scope>NUCLEOTIDE SEQUENCE [LARGE SCALE GENOMIC DNA]</scope>
    <source>
        <strain evidence="2">cv. Tatra</strain>
        <tissue evidence="1">Young leaves</tissue>
    </source>
</reference>
<dbReference type="AlphaFoldDB" id="A0A2K3KHG9"/>
<feature type="non-terminal residue" evidence="1">
    <location>
        <position position="1"/>
    </location>
</feature>
<dbReference type="Proteomes" id="UP000236291">
    <property type="component" value="Unassembled WGS sequence"/>
</dbReference>
<evidence type="ECO:0000313" key="2">
    <source>
        <dbReference type="Proteomes" id="UP000236291"/>
    </source>
</evidence>
<proteinExistence type="predicted"/>
<evidence type="ECO:0000313" key="1">
    <source>
        <dbReference type="EMBL" id="PNX65699.1"/>
    </source>
</evidence>
<dbReference type="EMBL" id="ASHM01183651">
    <property type="protein sequence ID" value="PNX65699.1"/>
    <property type="molecule type" value="Genomic_DNA"/>
</dbReference>
<comment type="caution">
    <text evidence="1">The sequence shown here is derived from an EMBL/GenBank/DDBJ whole genome shotgun (WGS) entry which is preliminary data.</text>
</comment>
<protein>
    <submittedName>
        <fullName evidence="1">Uncharacterized protein</fullName>
    </submittedName>
</protein>
<sequence length="44" mass="4891">DNNFHTGEDKVVDEDVYVAEVLPKMSSIEELSLDEPSYTTTATT</sequence>
<accession>A0A2K3KHG9</accession>
<reference evidence="1 2" key="1">
    <citation type="journal article" date="2014" name="Am. J. Bot.">
        <title>Genome assembly and annotation for red clover (Trifolium pratense; Fabaceae).</title>
        <authorList>
            <person name="Istvanek J."/>
            <person name="Jaros M."/>
            <person name="Krenek A."/>
            <person name="Repkova J."/>
        </authorList>
    </citation>
    <scope>NUCLEOTIDE SEQUENCE [LARGE SCALE GENOMIC DNA]</scope>
    <source>
        <strain evidence="2">cv. Tatra</strain>
        <tissue evidence="1">Young leaves</tissue>
    </source>
</reference>
<gene>
    <name evidence="1" type="ORF">L195_g062729</name>
</gene>